<protein>
    <recommendedName>
        <fullName evidence="3">RmlD-like substrate binding domain-containing protein</fullName>
    </recommendedName>
</protein>
<gene>
    <name evidence="1" type="ORF">H2072_03335</name>
</gene>
<dbReference type="Proteomes" id="UP000551848">
    <property type="component" value="Unassembled WGS sequence"/>
</dbReference>
<evidence type="ECO:0008006" key="3">
    <source>
        <dbReference type="Google" id="ProtNLM"/>
    </source>
</evidence>
<comment type="caution">
    <text evidence="1">The sequence shown here is derived from an EMBL/GenBank/DDBJ whole genome shotgun (WGS) entry which is preliminary data.</text>
</comment>
<dbReference type="SUPFAM" id="SSF51735">
    <property type="entry name" value="NAD(P)-binding Rossmann-fold domains"/>
    <property type="match status" value="1"/>
</dbReference>
<dbReference type="EMBL" id="JACETL010000037">
    <property type="protein sequence ID" value="MBA4692759.1"/>
    <property type="molecule type" value="Genomic_DNA"/>
</dbReference>
<sequence>MKKVLIIGYGDIGRRLALMCPQHKFIGVSRSIPQQQDNVEFIQLDWIKDSIHNLPKEQISTVVLIFKPTSSDVSGYQTGFLEASHKIIDFLNHNIIFEKLIIVSSTRVYGLSNGRNITESVMPAPDDDQGKIILDFENFVLSESKVEPLILRPSGLYDEQKHWMKSYVEAFDGKKYPLRFNEANMFSRDSLALIMTNYISNQESTKIYGPLICSEKAQRYSEIFFRICPEYSFEDFFISSTAIGKSFDSQKLLDSGLMG</sequence>
<dbReference type="AlphaFoldDB" id="A0A838Y714"/>
<reference evidence="1 2" key="1">
    <citation type="submission" date="2020-06" db="EMBL/GenBank/DDBJ databases">
        <title>Dysbiosis in marine aquaculture revealed through microbiome analysis: reverse ecology for environmental sustainability.</title>
        <authorList>
            <person name="Haro-Moreno J.M."/>
            <person name="Coutinho F.H."/>
            <person name="Zaragoza-Solas A."/>
            <person name="Picazo A."/>
            <person name="Almagro-Moreno S."/>
            <person name="Lopez-Perez M."/>
        </authorList>
    </citation>
    <scope>NUCLEOTIDE SEQUENCE [LARGE SCALE GENOMIC DNA]</scope>
    <source>
        <strain evidence="1">MCMED-G41</strain>
    </source>
</reference>
<organism evidence="1 2">
    <name type="scientific">SAR86 cluster bacterium</name>
    <dbReference type="NCBI Taxonomy" id="2030880"/>
    <lineage>
        <taxon>Bacteria</taxon>
        <taxon>Pseudomonadati</taxon>
        <taxon>Pseudomonadota</taxon>
        <taxon>Gammaproteobacteria</taxon>
        <taxon>SAR86 cluster</taxon>
    </lineage>
</organism>
<name>A0A838Y714_9GAMM</name>
<accession>A0A838Y714</accession>
<evidence type="ECO:0000313" key="2">
    <source>
        <dbReference type="Proteomes" id="UP000551848"/>
    </source>
</evidence>
<evidence type="ECO:0000313" key="1">
    <source>
        <dbReference type="EMBL" id="MBA4692759.1"/>
    </source>
</evidence>
<dbReference type="Gene3D" id="3.40.50.720">
    <property type="entry name" value="NAD(P)-binding Rossmann-like Domain"/>
    <property type="match status" value="1"/>
</dbReference>
<dbReference type="InterPro" id="IPR036291">
    <property type="entry name" value="NAD(P)-bd_dom_sf"/>
</dbReference>
<proteinExistence type="predicted"/>